<organism evidence="2 3">
    <name type="scientific">Aspergillus keveii</name>
    <dbReference type="NCBI Taxonomy" id="714993"/>
    <lineage>
        <taxon>Eukaryota</taxon>
        <taxon>Fungi</taxon>
        <taxon>Dikarya</taxon>
        <taxon>Ascomycota</taxon>
        <taxon>Pezizomycotina</taxon>
        <taxon>Eurotiomycetes</taxon>
        <taxon>Eurotiomycetidae</taxon>
        <taxon>Eurotiales</taxon>
        <taxon>Aspergillaceae</taxon>
        <taxon>Aspergillus</taxon>
        <taxon>Aspergillus subgen. Nidulantes</taxon>
    </lineage>
</organism>
<keyword evidence="3" id="KW-1185">Reference proteome</keyword>
<reference evidence="2 3" key="1">
    <citation type="submission" date="2024-07" db="EMBL/GenBank/DDBJ databases">
        <title>Section-level genome sequencing and comparative genomics of Aspergillus sections Usti and Cavernicolus.</title>
        <authorList>
            <consortium name="Lawrence Berkeley National Laboratory"/>
            <person name="Nybo J.L."/>
            <person name="Vesth T.C."/>
            <person name="Theobald S."/>
            <person name="Frisvad J.C."/>
            <person name="Larsen T.O."/>
            <person name="Kjaerboelling I."/>
            <person name="Rothschild-Mancinelli K."/>
            <person name="Lyhne E.K."/>
            <person name="Kogle M.E."/>
            <person name="Barry K."/>
            <person name="Clum A."/>
            <person name="Na H."/>
            <person name="Ledsgaard L."/>
            <person name="Lin J."/>
            <person name="Lipzen A."/>
            <person name="Kuo A."/>
            <person name="Riley R."/>
            <person name="Mondo S."/>
            <person name="Labutti K."/>
            <person name="Haridas S."/>
            <person name="Pangalinan J."/>
            <person name="Salamov A.A."/>
            <person name="Simmons B.A."/>
            <person name="Magnuson J.K."/>
            <person name="Chen J."/>
            <person name="Drula E."/>
            <person name="Henrissat B."/>
            <person name="Wiebenga A."/>
            <person name="Lubbers R.J."/>
            <person name="Gomes A.C."/>
            <person name="Makela M.R."/>
            <person name="Stajich J."/>
            <person name="Grigoriev I.V."/>
            <person name="Mortensen U.H."/>
            <person name="De Vries R.P."/>
            <person name="Baker S.E."/>
            <person name="Andersen M.R."/>
        </authorList>
    </citation>
    <scope>NUCLEOTIDE SEQUENCE [LARGE SCALE GENOMIC DNA]</scope>
    <source>
        <strain evidence="2 3">CBS 209.92</strain>
    </source>
</reference>
<comment type="caution">
    <text evidence="2">The sequence shown here is derived from an EMBL/GenBank/DDBJ whole genome shotgun (WGS) entry which is preliminary data.</text>
</comment>
<keyword evidence="1" id="KW-0812">Transmembrane</keyword>
<keyword evidence="1" id="KW-0472">Membrane</keyword>
<evidence type="ECO:0000313" key="3">
    <source>
        <dbReference type="Proteomes" id="UP001610563"/>
    </source>
</evidence>
<dbReference type="EMBL" id="JBFTWV010000051">
    <property type="protein sequence ID" value="KAL2793952.1"/>
    <property type="molecule type" value="Genomic_DNA"/>
</dbReference>
<sequence>MMLCYRLPLPSSLIPISKMWCTWNFVQTTVRARKTSNGAIATHFARIAAGAGACGTLIIFGFGE</sequence>
<feature type="transmembrane region" description="Helical" evidence="1">
    <location>
        <begin position="43"/>
        <end position="63"/>
    </location>
</feature>
<dbReference type="Proteomes" id="UP001610563">
    <property type="component" value="Unassembled WGS sequence"/>
</dbReference>
<evidence type="ECO:0000256" key="1">
    <source>
        <dbReference type="SAM" id="Phobius"/>
    </source>
</evidence>
<gene>
    <name evidence="2" type="ORF">BJX66DRAFT_305156</name>
</gene>
<protein>
    <submittedName>
        <fullName evidence="2">Uncharacterized protein</fullName>
    </submittedName>
</protein>
<proteinExistence type="predicted"/>
<name>A0ABR4G4K2_9EURO</name>
<evidence type="ECO:0000313" key="2">
    <source>
        <dbReference type="EMBL" id="KAL2793952.1"/>
    </source>
</evidence>
<accession>A0ABR4G4K2</accession>
<keyword evidence="1" id="KW-1133">Transmembrane helix</keyword>